<organism evidence="2 3">
    <name type="scientific">Caerostris extrusa</name>
    <name type="common">Bark spider</name>
    <name type="synonym">Caerostris bankana</name>
    <dbReference type="NCBI Taxonomy" id="172846"/>
    <lineage>
        <taxon>Eukaryota</taxon>
        <taxon>Metazoa</taxon>
        <taxon>Ecdysozoa</taxon>
        <taxon>Arthropoda</taxon>
        <taxon>Chelicerata</taxon>
        <taxon>Arachnida</taxon>
        <taxon>Araneae</taxon>
        <taxon>Araneomorphae</taxon>
        <taxon>Entelegynae</taxon>
        <taxon>Araneoidea</taxon>
        <taxon>Araneidae</taxon>
        <taxon>Caerostris</taxon>
    </lineage>
</organism>
<protein>
    <submittedName>
        <fullName evidence="2">Uncharacterized protein</fullName>
    </submittedName>
</protein>
<gene>
    <name evidence="2" type="primary">AVEN_48598_1</name>
    <name evidence="2" type="ORF">CEXT_190741</name>
</gene>
<proteinExistence type="predicted"/>
<name>A0AAV4VW18_CAEEX</name>
<evidence type="ECO:0000313" key="3">
    <source>
        <dbReference type="Proteomes" id="UP001054945"/>
    </source>
</evidence>
<reference evidence="2 3" key="1">
    <citation type="submission" date="2021-06" db="EMBL/GenBank/DDBJ databases">
        <title>Caerostris extrusa draft genome.</title>
        <authorList>
            <person name="Kono N."/>
            <person name="Arakawa K."/>
        </authorList>
    </citation>
    <scope>NUCLEOTIDE SEQUENCE [LARGE SCALE GENOMIC DNA]</scope>
</reference>
<keyword evidence="1" id="KW-0812">Transmembrane</keyword>
<dbReference type="Proteomes" id="UP001054945">
    <property type="component" value="Unassembled WGS sequence"/>
</dbReference>
<evidence type="ECO:0000256" key="1">
    <source>
        <dbReference type="SAM" id="Phobius"/>
    </source>
</evidence>
<dbReference type="EMBL" id="BPLR01015177">
    <property type="protein sequence ID" value="GIY74154.1"/>
    <property type="molecule type" value="Genomic_DNA"/>
</dbReference>
<keyword evidence="1" id="KW-0472">Membrane</keyword>
<comment type="caution">
    <text evidence="2">The sequence shown here is derived from an EMBL/GenBank/DDBJ whole genome shotgun (WGS) entry which is preliminary data.</text>
</comment>
<evidence type="ECO:0000313" key="2">
    <source>
        <dbReference type="EMBL" id="GIY74154.1"/>
    </source>
</evidence>
<feature type="transmembrane region" description="Helical" evidence="1">
    <location>
        <begin position="21"/>
        <end position="43"/>
    </location>
</feature>
<keyword evidence="3" id="KW-1185">Reference proteome</keyword>
<sequence>MPSADAKRRFISSRRSPRAHSSGFLLAGLYTASFWFCMLTMFATVDCRPHNMSEPRWINPCDLPGHLFDPLSDMVGAPYVDEFEIAQGLAKKSRLARGPGQAPLHRIREYLLSFLQNRYSKTMFIL</sequence>
<keyword evidence="1" id="KW-1133">Transmembrane helix</keyword>
<dbReference type="AlphaFoldDB" id="A0AAV4VW18"/>
<accession>A0AAV4VW18</accession>